<organism evidence="1 2">
    <name type="scientific">Deinococcus radiophilus</name>
    <dbReference type="NCBI Taxonomy" id="32062"/>
    <lineage>
        <taxon>Bacteria</taxon>
        <taxon>Thermotogati</taxon>
        <taxon>Deinococcota</taxon>
        <taxon>Deinococci</taxon>
        <taxon>Deinococcales</taxon>
        <taxon>Deinococcaceae</taxon>
        <taxon>Deinococcus</taxon>
    </lineage>
</organism>
<evidence type="ECO:0000313" key="2">
    <source>
        <dbReference type="Proteomes" id="UP000277766"/>
    </source>
</evidence>
<proteinExistence type="predicted"/>
<dbReference type="Proteomes" id="UP000277766">
    <property type="component" value="Unassembled WGS sequence"/>
</dbReference>
<reference evidence="1 2" key="1">
    <citation type="submission" date="2018-12" db="EMBL/GenBank/DDBJ databases">
        <title>Deinococcus radiophilus ATCC 27603 genome sequencing and assembly.</title>
        <authorList>
            <person name="Maclea K.S."/>
            <person name="Maynard C.R."/>
        </authorList>
    </citation>
    <scope>NUCLEOTIDE SEQUENCE [LARGE SCALE GENOMIC DNA]</scope>
    <source>
        <strain evidence="1 2">ATCC 27603</strain>
    </source>
</reference>
<evidence type="ECO:0000313" key="1">
    <source>
        <dbReference type="EMBL" id="RTR29067.1"/>
    </source>
</evidence>
<name>A0A3S0IBV2_9DEIO</name>
<sequence>MTTLTLKQGRGRELVLFAPRFTEQGVSAAAVMASAPIPRPLIFKAGKDKYRVPAIPRRGFFIAEITLTRVD</sequence>
<comment type="caution">
    <text evidence="1">The sequence shown here is derived from an EMBL/GenBank/DDBJ whole genome shotgun (WGS) entry which is preliminary data.</text>
</comment>
<gene>
    <name evidence="1" type="ORF">EJ104_04275</name>
</gene>
<dbReference type="AlphaFoldDB" id="A0A3S0IBV2"/>
<dbReference type="EMBL" id="RXPE01000005">
    <property type="protein sequence ID" value="RTR29067.1"/>
    <property type="molecule type" value="Genomic_DNA"/>
</dbReference>
<protein>
    <submittedName>
        <fullName evidence="1">Uncharacterized protein</fullName>
    </submittedName>
</protein>
<accession>A0A3S0IBV2</accession>
<keyword evidence="2" id="KW-1185">Reference proteome</keyword>